<keyword evidence="2" id="KW-1185">Reference proteome</keyword>
<dbReference type="RefSeq" id="WP_121520195.1">
    <property type="nucleotide sequence ID" value="NZ_RCHR01000001.1"/>
</dbReference>
<organism evidence="1 2">
    <name type="scientific">Oceanobacillus piezotolerans</name>
    <dbReference type="NCBI Taxonomy" id="2448030"/>
    <lineage>
        <taxon>Bacteria</taxon>
        <taxon>Bacillati</taxon>
        <taxon>Bacillota</taxon>
        <taxon>Bacilli</taxon>
        <taxon>Bacillales</taxon>
        <taxon>Bacillaceae</taxon>
        <taxon>Oceanobacillus</taxon>
    </lineage>
</organism>
<name>A0A498DCG0_9BACI</name>
<comment type="caution">
    <text evidence="1">The sequence shown here is derived from an EMBL/GenBank/DDBJ whole genome shotgun (WGS) entry which is preliminary data.</text>
</comment>
<proteinExistence type="predicted"/>
<evidence type="ECO:0008006" key="3">
    <source>
        <dbReference type="Google" id="ProtNLM"/>
    </source>
</evidence>
<evidence type="ECO:0000313" key="1">
    <source>
        <dbReference type="EMBL" id="RLL47726.1"/>
    </source>
</evidence>
<sequence>MAQTTFFVKEATSEPFIGQIEELLSQYDGMERILIDTDDGEIKIQFDDSKITPEQIATALMEENYFIH</sequence>
<dbReference type="GO" id="GO:0046872">
    <property type="term" value="F:metal ion binding"/>
    <property type="evidence" value="ECO:0007669"/>
    <property type="project" value="InterPro"/>
</dbReference>
<evidence type="ECO:0000313" key="2">
    <source>
        <dbReference type="Proteomes" id="UP000270219"/>
    </source>
</evidence>
<dbReference type="Proteomes" id="UP000270219">
    <property type="component" value="Unassembled WGS sequence"/>
</dbReference>
<dbReference type="SUPFAM" id="SSF55008">
    <property type="entry name" value="HMA, heavy metal-associated domain"/>
    <property type="match status" value="1"/>
</dbReference>
<reference evidence="1 2" key="1">
    <citation type="submission" date="2018-10" db="EMBL/GenBank/DDBJ databases">
        <title>Oceanobacillus sp. YLB-02 draft genome.</title>
        <authorList>
            <person name="Yu L."/>
        </authorList>
    </citation>
    <scope>NUCLEOTIDE SEQUENCE [LARGE SCALE GENOMIC DNA]</scope>
    <source>
        <strain evidence="1 2">YLB-02</strain>
    </source>
</reference>
<protein>
    <recommendedName>
        <fullName evidence="3">HMA domain-containing protein</fullName>
    </recommendedName>
</protein>
<gene>
    <name evidence="1" type="ORF">D8M04_00115</name>
</gene>
<dbReference type="OrthoDB" id="2428971at2"/>
<dbReference type="EMBL" id="RCHR01000001">
    <property type="protein sequence ID" value="RLL47726.1"/>
    <property type="molecule type" value="Genomic_DNA"/>
</dbReference>
<dbReference type="AlphaFoldDB" id="A0A498DCG0"/>
<dbReference type="InterPro" id="IPR036163">
    <property type="entry name" value="HMA_dom_sf"/>
</dbReference>
<dbReference type="Gene3D" id="3.30.70.100">
    <property type="match status" value="1"/>
</dbReference>
<accession>A0A498DCG0</accession>